<evidence type="ECO:0000313" key="3">
    <source>
        <dbReference type="Proteomes" id="UP000600946"/>
    </source>
</evidence>
<dbReference type="InterPro" id="IPR005509">
    <property type="entry name" value="AfsA_hotdog_dom"/>
</dbReference>
<gene>
    <name evidence="2" type="ORF">GCM10010326_77470</name>
</gene>
<organism evidence="2 3">
    <name type="scientific">Streptomyces xanthochromogenes</name>
    <dbReference type="NCBI Taxonomy" id="67384"/>
    <lineage>
        <taxon>Bacteria</taxon>
        <taxon>Bacillati</taxon>
        <taxon>Actinomycetota</taxon>
        <taxon>Actinomycetes</taxon>
        <taxon>Kitasatosporales</taxon>
        <taxon>Streptomycetaceae</taxon>
        <taxon>Streptomyces</taxon>
    </lineage>
</organism>
<comment type="caution">
    <text evidence="2">The sequence shown here is derived from an EMBL/GenBank/DDBJ whole genome shotgun (WGS) entry which is preliminary data.</text>
</comment>
<dbReference type="NCBIfam" id="NF041195">
    <property type="entry name" value="ScbA_BarX_GamBu"/>
    <property type="match status" value="1"/>
</dbReference>
<dbReference type="Pfam" id="PF03756">
    <property type="entry name" value="AfsA"/>
    <property type="match status" value="2"/>
</dbReference>
<feature type="domain" description="A-factor biosynthesis hotdog" evidence="1">
    <location>
        <begin position="153"/>
        <end position="265"/>
    </location>
</feature>
<evidence type="ECO:0000259" key="1">
    <source>
        <dbReference type="Pfam" id="PF03756"/>
    </source>
</evidence>
<proteinExistence type="predicted"/>
<protein>
    <submittedName>
        <fullName evidence="2">Adhesin</fullName>
    </submittedName>
</protein>
<evidence type="ECO:0000313" key="2">
    <source>
        <dbReference type="EMBL" id="GGY71731.1"/>
    </source>
</evidence>
<keyword evidence="3" id="KW-1185">Reference proteome</keyword>
<feature type="domain" description="A-factor biosynthesis hotdog" evidence="1">
    <location>
        <begin position="33"/>
        <end position="119"/>
    </location>
</feature>
<reference evidence="3" key="1">
    <citation type="journal article" date="2019" name="Int. J. Syst. Evol. Microbiol.">
        <title>The Global Catalogue of Microorganisms (GCM) 10K type strain sequencing project: providing services to taxonomists for standard genome sequencing and annotation.</title>
        <authorList>
            <consortium name="The Broad Institute Genomics Platform"/>
            <consortium name="The Broad Institute Genome Sequencing Center for Infectious Disease"/>
            <person name="Wu L."/>
            <person name="Ma J."/>
        </authorList>
    </citation>
    <scope>NUCLEOTIDE SEQUENCE [LARGE SCALE GENOMIC DNA]</scope>
    <source>
        <strain evidence="3">JCM 4594</strain>
    </source>
</reference>
<name>A0ABQ3AZY6_9ACTN</name>
<dbReference type="InterPro" id="IPR047757">
    <property type="entry name" value="AfsA-like"/>
</dbReference>
<sequence>MFVTGYRRIAEHEFRLCASWPASPGELAYEPRVLVQTVRQCGLIVAHAEYGVPLTHQTLLHNMNFTMRPALHDFRDAPSSLDIRTVVSDTRRPGRATDMLRMDFQILRAGAVVAGADLEFAWISPRAYRRLRGAQLDVVWGDWPLPAPADPGLVGRSTDDDVVLAADGAPNRWLLRNDIRDRMLFDHAVDHVPGAVLLEAADQAARALLAPRHFVPSGLTSNFSQYVEFDSPCSIRAEPLPDPGHNQVAVLISGTQDGESAFTVELTGTTC</sequence>
<accession>A0ABQ3AZY6</accession>
<dbReference type="EMBL" id="BMUU01000028">
    <property type="protein sequence ID" value="GGY71731.1"/>
    <property type="molecule type" value="Genomic_DNA"/>
</dbReference>
<dbReference type="Proteomes" id="UP000600946">
    <property type="component" value="Unassembled WGS sequence"/>
</dbReference>